<dbReference type="InParanoid" id="A0A1S3J4V0"/>
<dbReference type="RefSeq" id="XP_013405308.1">
    <property type="nucleotide sequence ID" value="XM_013549854.2"/>
</dbReference>
<evidence type="ECO:0000256" key="1">
    <source>
        <dbReference type="ARBA" id="ARBA00004141"/>
    </source>
</evidence>
<evidence type="ECO:0000313" key="8">
    <source>
        <dbReference type="RefSeq" id="XP_013405308.1"/>
    </source>
</evidence>
<feature type="transmembrane region" description="Helical" evidence="6">
    <location>
        <begin position="68"/>
        <end position="88"/>
    </location>
</feature>
<dbReference type="Gene3D" id="1.10.1450.10">
    <property type="entry name" value="Tetraspanin"/>
    <property type="match status" value="1"/>
</dbReference>
<dbReference type="Proteomes" id="UP000085678">
    <property type="component" value="Unplaced"/>
</dbReference>
<evidence type="ECO:0000256" key="5">
    <source>
        <dbReference type="SAM" id="MobiDB-lite"/>
    </source>
</evidence>
<feature type="region of interest" description="Disordered" evidence="5">
    <location>
        <begin position="295"/>
        <end position="323"/>
    </location>
</feature>
<proteinExistence type="predicted"/>
<evidence type="ECO:0000313" key="7">
    <source>
        <dbReference type="Proteomes" id="UP000085678"/>
    </source>
</evidence>
<feature type="transmembrane region" description="Helical" evidence="6">
    <location>
        <begin position="25"/>
        <end position="48"/>
    </location>
</feature>
<dbReference type="OrthoDB" id="6134317at2759"/>
<organism evidence="7 8">
    <name type="scientific">Lingula anatina</name>
    <name type="common">Brachiopod</name>
    <name type="synonym">Lingula unguis</name>
    <dbReference type="NCBI Taxonomy" id="7574"/>
    <lineage>
        <taxon>Eukaryota</taxon>
        <taxon>Metazoa</taxon>
        <taxon>Spiralia</taxon>
        <taxon>Lophotrochozoa</taxon>
        <taxon>Brachiopoda</taxon>
        <taxon>Linguliformea</taxon>
        <taxon>Lingulata</taxon>
        <taxon>Lingulida</taxon>
        <taxon>Linguloidea</taxon>
        <taxon>Lingulidae</taxon>
        <taxon>Lingula</taxon>
    </lineage>
</organism>
<dbReference type="PRINTS" id="PR00259">
    <property type="entry name" value="TMFOUR"/>
</dbReference>
<feature type="transmembrane region" description="Helical" evidence="6">
    <location>
        <begin position="100"/>
        <end position="122"/>
    </location>
</feature>
<dbReference type="GO" id="GO:0005886">
    <property type="term" value="C:plasma membrane"/>
    <property type="evidence" value="ECO:0007669"/>
    <property type="project" value="TreeGrafter"/>
</dbReference>
<evidence type="ECO:0000256" key="3">
    <source>
        <dbReference type="ARBA" id="ARBA00022989"/>
    </source>
</evidence>
<dbReference type="SUPFAM" id="SSF48652">
    <property type="entry name" value="Tetraspanin"/>
    <property type="match status" value="1"/>
</dbReference>
<dbReference type="GeneID" id="106170111"/>
<dbReference type="InterPro" id="IPR008952">
    <property type="entry name" value="Tetraspanin_EC2_sf"/>
</dbReference>
<dbReference type="PANTHER" id="PTHR19282:SF534">
    <property type="entry name" value="TETRASPANIN FAMILY-RELATED"/>
    <property type="match status" value="1"/>
</dbReference>
<dbReference type="InterPro" id="IPR018499">
    <property type="entry name" value="Tetraspanin/Peripherin"/>
</dbReference>
<keyword evidence="7" id="KW-1185">Reference proteome</keyword>
<comment type="subcellular location">
    <subcellularLocation>
        <location evidence="1">Membrane</location>
        <topology evidence="1">Multi-pass membrane protein</topology>
    </subcellularLocation>
</comment>
<dbReference type="Pfam" id="PF00335">
    <property type="entry name" value="Tetraspanin"/>
    <property type="match status" value="1"/>
</dbReference>
<dbReference type="KEGG" id="lak:106170111"/>
<evidence type="ECO:0000256" key="6">
    <source>
        <dbReference type="SAM" id="Phobius"/>
    </source>
</evidence>
<accession>A0A1S3J4V0</accession>
<keyword evidence="2 6" id="KW-0812">Transmembrane</keyword>
<sequence>MLIFNRIIYSVITLSYHKSTRTSQIVAGLLAAALFVLFGGDTLSSTLAPLLNPIGADSLPIGEILKSGAYVLIGVGALVLILGFLGCCGAICKSVCMIDFYAGIVALLLIVEIVLVVLFFVIEDKVDQQLKDWLNVTLVNNFQGLPIPISTDNIDALSLGWSFLQISFNCCGINNYTDLHYATQWNRNVSDNFTLQLNYLLNTPNATQRLELAPSCCKMNGQFPDVTPVDISCLVNPNTTNANIEKGCYQALKDALLSNSELLMGVGIAVGAVELGVVVLSCFLCSAFNNEKKIRPAEPTKPAETTQPAKPPPPAEPAAKTSS</sequence>
<keyword evidence="3 6" id="KW-1133">Transmembrane helix</keyword>
<dbReference type="AlphaFoldDB" id="A0A1S3J4V0"/>
<evidence type="ECO:0000256" key="4">
    <source>
        <dbReference type="ARBA" id="ARBA00023136"/>
    </source>
</evidence>
<keyword evidence="4 6" id="KW-0472">Membrane</keyword>
<dbReference type="PANTHER" id="PTHR19282">
    <property type="entry name" value="TETRASPANIN"/>
    <property type="match status" value="1"/>
</dbReference>
<protein>
    <submittedName>
        <fullName evidence="8">Tetraspanin-9-like</fullName>
    </submittedName>
</protein>
<name>A0A1S3J4V0_LINAN</name>
<reference evidence="8" key="1">
    <citation type="submission" date="2025-08" db="UniProtKB">
        <authorList>
            <consortium name="RefSeq"/>
        </authorList>
    </citation>
    <scope>IDENTIFICATION</scope>
    <source>
        <tissue evidence="8">Gonads</tissue>
    </source>
</reference>
<evidence type="ECO:0000256" key="2">
    <source>
        <dbReference type="ARBA" id="ARBA00022692"/>
    </source>
</evidence>
<gene>
    <name evidence="8" type="primary">LOC106170111</name>
</gene>
<feature type="transmembrane region" description="Helical" evidence="6">
    <location>
        <begin position="262"/>
        <end position="285"/>
    </location>
</feature>